<feature type="chain" id="PRO_5046693384" evidence="1">
    <location>
        <begin position="23"/>
        <end position="119"/>
    </location>
</feature>
<accession>A0ABQ2D0L2</accession>
<protein>
    <submittedName>
        <fullName evidence="2">Uncharacterized protein</fullName>
    </submittedName>
</protein>
<keyword evidence="3" id="KW-1185">Reference proteome</keyword>
<name>A0ABQ2D0L2_9DEIO</name>
<reference evidence="3" key="1">
    <citation type="journal article" date="2019" name="Int. J. Syst. Evol. Microbiol.">
        <title>The Global Catalogue of Microorganisms (GCM) 10K type strain sequencing project: providing services to taxonomists for standard genome sequencing and annotation.</title>
        <authorList>
            <consortium name="The Broad Institute Genomics Platform"/>
            <consortium name="The Broad Institute Genome Sequencing Center for Infectious Disease"/>
            <person name="Wu L."/>
            <person name="Ma J."/>
        </authorList>
    </citation>
    <scope>NUCLEOTIDE SEQUENCE [LARGE SCALE GENOMIC DNA]</scope>
    <source>
        <strain evidence="3">JCM 14370</strain>
    </source>
</reference>
<dbReference type="Proteomes" id="UP000632222">
    <property type="component" value="Unassembled WGS sequence"/>
</dbReference>
<evidence type="ECO:0000256" key="1">
    <source>
        <dbReference type="SAM" id="SignalP"/>
    </source>
</evidence>
<comment type="caution">
    <text evidence="2">The sequence shown here is derived from an EMBL/GenBank/DDBJ whole genome shotgun (WGS) entry which is preliminary data.</text>
</comment>
<sequence length="119" mass="13264">MLRTSRFFLTLCFLLPGTTALAQEAADKAAHKCITSLAVQQEIYAMSNKMKYLMSAKGVGSKTDSPLKGKFSAKCDANVVWEIKKDKNGKFQIIAYHNKGKLLYTYFQATAKVSSAKWK</sequence>
<dbReference type="RefSeq" id="WP_189001500.1">
    <property type="nucleotide sequence ID" value="NZ_BMOD01000003.1"/>
</dbReference>
<proteinExistence type="predicted"/>
<evidence type="ECO:0000313" key="3">
    <source>
        <dbReference type="Proteomes" id="UP000632222"/>
    </source>
</evidence>
<organism evidence="2 3">
    <name type="scientific">Deinococcus roseus</name>
    <dbReference type="NCBI Taxonomy" id="392414"/>
    <lineage>
        <taxon>Bacteria</taxon>
        <taxon>Thermotogati</taxon>
        <taxon>Deinococcota</taxon>
        <taxon>Deinococci</taxon>
        <taxon>Deinococcales</taxon>
        <taxon>Deinococcaceae</taxon>
        <taxon>Deinococcus</taxon>
    </lineage>
</organism>
<feature type="signal peptide" evidence="1">
    <location>
        <begin position="1"/>
        <end position="22"/>
    </location>
</feature>
<dbReference type="EMBL" id="BMOD01000003">
    <property type="protein sequence ID" value="GGJ28047.1"/>
    <property type="molecule type" value="Genomic_DNA"/>
</dbReference>
<gene>
    <name evidence="2" type="ORF">GCM10008938_12660</name>
</gene>
<keyword evidence="1" id="KW-0732">Signal</keyword>
<evidence type="ECO:0000313" key="2">
    <source>
        <dbReference type="EMBL" id="GGJ28047.1"/>
    </source>
</evidence>